<dbReference type="GO" id="GO:0005634">
    <property type="term" value="C:nucleus"/>
    <property type="evidence" value="ECO:0007669"/>
    <property type="project" value="TreeGrafter"/>
</dbReference>
<reference evidence="3" key="1">
    <citation type="journal article" date="2015" name="Genome Announc.">
        <title>Genome sequence of the AIDS-associated pathogen Penicillium marneffei (ATCC18224) and its near taxonomic relative Talaromyces stipitatus (ATCC10500).</title>
        <authorList>
            <person name="Nierman W.C."/>
            <person name="Fedorova-Abrams N.D."/>
            <person name="Andrianopoulos A."/>
        </authorList>
    </citation>
    <scope>NUCLEOTIDE SEQUENCE [LARGE SCALE GENOMIC DNA]</scope>
    <source>
        <strain evidence="3">ATCC 10500 / CBS 375.48 / QM 6759 / NRRL 1006</strain>
    </source>
</reference>
<dbReference type="PhylomeDB" id="B8MFP6"/>
<keyword evidence="3" id="KW-1185">Reference proteome</keyword>
<dbReference type="AlphaFoldDB" id="B8MFP6"/>
<organism evidence="2 3">
    <name type="scientific">Talaromyces stipitatus (strain ATCC 10500 / CBS 375.48 / QM 6759 / NRRL 1006)</name>
    <name type="common">Penicillium stipitatum</name>
    <dbReference type="NCBI Taxonomy" id="441959"/>
    <lineage>
        <taxon>Eukaryota</taxon>
        <taxon>Fungi</taxon>
        <taxon>Dikarya</taxon>
        <taxon>Ascomycota</taxon>
        <taxon>Pezizomycotina</taxon>
        <taxon>Eurotiomycetes</taxon>
        <taxon>Eurotiomycetidae</taxon>
        <taxon>Eurotiales</taxon>
        <taxon>Trichocomaceae</taxon>
        <taxon>Talaromyces</taxon>
        <taxon>Talaromyces sect. Talaromyces</taxon>
    </lineage>
</organism>
<dbReference type="InterPro" id="IPR004875">
    <property type="entry name" value="DDE_SF_endonuclease_dom"/>
</dbReference>
<dbReference type="OrthoDB" id="4324149at2759"/>
<gene>
    <name evidence="2" type="ORF">TSTA_020940</name>
</gene>
<dbReference type="InterPro" id="IPR050863">
    <property type="entry name" value="CenT-Element_Derived"/>
</dbReference>
<dbReference type="Proteomes" id="UP000001745">
    <property type="component" value="Unassembled WGS sequence"/>
</dbReference>
<dbReference type="EMBL" id="EQ962656">
    <property type="protein sequence ID" value="EED17036.1"/>
    <property type="molecule type" value="Genomic_DNA"/>
</dbReference>
<dbReference type="VEuPathDB" id="FungiDB:TSTA_020940"/>
<evidence type="ECO:0000313" key="3">
    <source>
        <dbReference type="Proteomes" id="UP000001745"/>
    </source>
</evidence>
<protein>
    <recommendedName>
        <fullName evidence="1">DDE-1 domain-containing protein</fullName>
    </recommendedName>
</protein>
<dbReference type="InParanoid" id="B8MFP6"/>
<dbReference type="GO" id="GO:0003677">
    <property type="term" value="F:DNA binding"/>
    <property type="evidence" value="ECO:0007669"/>
    <property type="project" value="TreeGrafter"/>
</dbReference>
<dbReference type="eggNOG" id="KOG3105">
    <property type="taxonomic scope" value="Eukaryota"/>
</dbReference>
<dbReference type="HOGENOM" id="CLU_785679_0_0_1"/>
<feature type="domain" description="DDE-1" evidence="1">
    <location>
        <begin position="130"/>
        <end position="219"/>
    </location>
</feature>
<dbReference type="GeneID" id="8109354"/>
<dbReference type="RefSeq" id="XP_002484270.1">
    <property type="nucleotide sequence ID" value="XM_002484225.1"/>
</dbReference>
<evidence type="ECO:0000313" key="2">
    <source>
        <dbReference type="EMBL" id="EED17036.1"/>
    </source>
</evidence>
<dbReference type="Pfam" id="PF03184">
    <property type="entry name" value="DDE_1"/>
    <property type="match status" value="1"/>
</dbReference>
<dbReference type="PANTHER" id="PTHR19303:SF74">
    <property type="entry name" value="POGO TRANSPOSABLE ELEMENT WITH KRAB DOMAIN"/>
    <property type="match status" value="1"/>
</dbReference>
<sequence length="353" mass="41233">MTPPREVPRVVGPNWANRFFEHLGTEYARIVQKPMDPRRFNAQDLGVLQTWFDRLKIEIDTYKITPSNIFNFDETGFRLGHGEKEAIITAYECNEIDSAGNRESITIIECINVLGKIIPPFIILAGKAHLEEWYRDLEDDYVLAGDKGYRLLLMDNCGAHLTWQFLDYCQRHQIICYSFPPHTTHMLQPLDSVPFQQYKHFHGKAVNRQAQLGANLTIKMISYISFIKYGNRPLHGVRSRQDSGIQAPFPTIRRGAEHSKFTNNRISLTPEGHPIFEESVNRLTEVNWRRSRKKTKRQVQVGGVLTVKDANRYIENRKIDEMAKNKKRIERERVGHANDYDYDYFTYSHNHNH</sequence>
<name>B8MFP6_TALSN</name>
<dbReference type="PANTHER" id="PTHR19303">
    <property type="entry name" value="TRANSPOSON"/>
    <property type="match status" value="1"/>
</dbReference>
<evidence type="ECO:0000259" key="1">
    <source>
        <dbReference type="Pfam" id="PF03184"/>
    </source>
</evidence>
<proteinExistence type="predicted"/>
<dbReference type="STRING" id="441959.B8MFP6"/>
<accession>B8MFP6</accession>